<name>A0A517SKS1_9PLAN</name>
<evidence type="ECO:0000313" key="1">
    <source>
        <dbReference type="EMBL" id="QDT56710.1"/>
    </source>
</evidence>
<dbReference type="RefSeq" id="WP_145034148.1">
    <property type="nucleotide sequence ID" value="NZ_CP036271.1"/>
</dbReference>
<dbReference type="Proteomes" id="UP000315700">
    <property type="component" value="Chromosome"/>
</dbReference>
<keyword evidence="2" id="KW-1185">Reference proteome</keyword>
<dbReference type="KEGG" id="ccos:Pan44_47670"/>
<evidence type="ECO:0008006" key="3">
    <source>
        <dbReference type="Google" id="ProtNLM"/>
    </source>
</evidence>
<accession>A0A517SKS1</accession>
<dbReference type="EMBL" id="CP036271">
    <property type="protein sequence ID" value="QDT56710.1"/>
    <property type="molecule type" value="Genomic_DNA"/>
</dbReference>
<reference evidence="1 2" key="1">
    <citation type="submission" date="2019-02" db="EMBL/GenBank/DDBJ databases">
        <title>Deep-cultivation of Planctomycetes and their phenomic and genomic characterization uncovers novel biology.</title>
        <authorList>
            <person name="Wiegand S."/>
            <person name="Jogler M."/>
            <person name="Boedeker C."/>
            <person name="Pinto D."/>
            <person name="Vollmers J."/>
            <person name="Rivas-Marin E."/>
            <person name="Kohn T."/>
            <person name="Peeters S.H."/>
            <person name="Heuer A."/>
            <person name="Rast P."/>
            <person name="Oberbeckmann S."/>
            <person name="Bunk B."/>
            <person name="Jeske O."/>
            <person name="Meyerdierks A."/>
            <person name="Storesund J.E."/>
            <person name="Kallscheuer N."/>
            <person name="Luecker S."/>
            <person name="Lage O.M."/>
            <person name="Pohl T."/>
            <person name="Merkel B.J."/>
            <person name="Hornburger P."/>
            <person name="Mueller R.-W."/>
            <person name="Bruemmer F."/>
            <person name="Labrenz M."/>
            <person name="Spormann A.M."/>
            <person name="Op den Camp H."/>
            <person name="Overmann J."/>
            <person name="Amann R."/>
            <person name="Jetten M.S.M."/>
            <person name="Mascher T."/>
            <person name="Medema M.H."/>
            <person name="Devos D.P."/>
            <person name="Kaster A.-K."/>
            <person name="Ovreas L."/>
            <person name="Rohde M."/>
            <person name="Galperin M.Y."/>
            <person name="Jogler C."/>
        </authorList>
    </citation>
    <scope>NUCLEOTIDE SEQUENCE [LARGE SCALE GENOMIC DNA]</scope>
    <source>
        <strain evidence="1 2">Pan44</strain>
    </source>
</reference>
<dbReference type="AlphaFoldDB" id="A0A517SKS1"/>
<evidence type="ECO:0000313" key="2">
    <source>
        <dbReference type="Proteomes" id="UP000315700"/>
    </source>
</evidence>
<dbReference type="InParanoid" id="A0A517SKS1"/>
<organism evidence="1 2">
    <name type="scientific">Caulifigura coniformis</name>
    <dbReference type="NCBI Taxonomy" id="2527983"/>
    <lineage>
        <taxon>Bacteria</taxon>
        <taxon>Pseudomonadati</taxon>
        <taxon>Planctomycetota</taxon>
        <taxon>Planctomycetia</taxon>
        <taxon>Planctomycetales</taxon>
        <taxon>Planctomycetaceae</taxon>
        <taxon>Caulifigura</taxon>
    </lineage>
</organism>
<sequence>MSKRRKFVSLILALLVVGWFLWPRADARFVGRWTLQGPADQRPTDDIEFRRSGIALVREVDTGQSLYYLRWRVDGDLLMLGEKGSPGHVAIAVAQLWDWVSDTPVVTNEHVPFKIAEVGADAILLRGPGSGAESRLTRKK</sequence>
<protein>
    <recommendedName>
        <fullName evidence="3">Lipocalin-like domain-containing protein</fullName>
    </recommendedName>
</protein>
<proteinExistence type="predicted"/>
<gene>
    <name evidence="1" type="ORF">Pan44_47670</name>
</gene>